<dbReference type="Proteomes" id="UP000660745">
    <property type="component" value="Unassembled WGS sequence"/>
</dbReference>
<dbReference type="RefSeq" id="WP_225276791.1">
    <property type="nucleotide sequence ID" value="NZ_BMNK01000001.1"/>
</dbReference>
<dbReference type="AlphaFoldDB" id="A0A918A117"/>
<organism evidence="2 3">
    <name type="scientific">Nonomuraea glycinis</name>
    <dbReference type="NCBI Taxonomy" id="2047744"/>
    <lineage>
        <taxon>Bacteria</taxon>
        <taxon>Bacillati</taxon>
        <taxon>Actinomycetota</taxon>
        <taxon>Actinomycetes</taxon>
        <taxon>Streptosporangiales</taxon>
        <taxon>Streptosporangiaceae</taxon>
        <taxon>Nonomuraea</taxon>
    </lineage>
</organism>
<reference evidence="2" key="1">
    <citation type="journal article" date="2014" name="Int. J. Syst. Evol. Microbiol.">
        <title>Complete genome sequence of Corynebacterium casei LMG S-19264T (=DSM 44701T), isolated from a smear-ripened cheese.</title>
        <authorList>
            <consortium name="US DOE Joint Genome Institute (JGI-PGF)"/>
            <person name="Walter F."/>
            <person name="Albersmeier A."/>
            <person name="Kalinowski J."/>
            <person name="Ruckert C."/>
        </authorList>
    </citation>
    <scope>NUCLEOTIDE SEQUENCE</scope>
    <source>
        <strain evidence="2">CGMCC 4.7430</strain>
    </source>
</reference>
<dbReference type="EMBL" id="BMNK01000001">
    <property type="protein sequence ID" value="GGP01831.1"/>
    <property type="molecule type" value="Genomic_DNA"/>
</dbReference>
<evidence type="ECO:0000313" key="2">
    <source>
        <dbReference type="EMBL" id="GGP01831.1"/>
    </source>
</evidence>
<comment type="caution">
    <text evidence="2">The sequence shown here is derived from an EMBL/GenBank/DDBJ whole genome shotgun (WGS) entry which is preliminary data.</text>
</comment>
<proteinExistence type="predicted"/>
<evidence type="ECO:0008006" key="4">
    <source>
        <dbReference type="Google" id="ProtNLM"/>
    </source>
</evidence>
<reference evidence="2" key="2">
    <citation type="submission" date="2020-09" db="EMBL/GenBank/DDBJ databases">
        <authorList>
            <person name="Sun Q."/>
            <person name="Zhou Y."/>
        </authorList>
    </citation>
    <scope>NUCLEOTIDE SEQUENCE</scope>
    <source>
        <strain evidence="2">CGMCC 4.7430</strain>
    </source>
</reference>
<keyword evidence="1" id="KW-1133">Transmembrane helix</keyword>
<keyword evidence="1" id="KW-0472">Membrane</keyword>
<protein>
    <recommendedName>
        <fullName evidence="4">GerMN domain-containing protein</fullName>
    </recommendedName>
</protein>
<feature type="transmembrane region" description="Helical" evidence="1">
    <location>
        <begin position="20"/>
        <end position="37"/>
    </location>
</feature>
<keyword evidence="1" id="KW-0812">Transmembrane</keyword>
<keyword evidence="3" id="KW-1185">Reference proteome</keyword>
<evidence type="ECO:0000313" key="3">
    <source>
        <dbReference type="Proteomes" id="UP000660745"/>
    </source>
</evidence>
<sequence length="176" mass="18333">MRAELTRRLFTRRLFTRRVLAWRVLAVGLVSLVAVAGCGVQPSDVIRAGDPPRGHVVPAMTITLYLVRNDRLSAVTRPGDRPMFPADMLALLAAGPTARERARGLTTEVPPEAGPFEATADPAGHLVVTLSVPAGELSALAVEQIVCTAAVTAPVSPAQVTVVGAGQSVGPRTCPG</sequence>
<gene>
    <name evidence="2" type="ORF">GCM10012278_06640</name>
</gene>
<accession>A0A918A117</accession>
<name>A0A918A117_9ACTN</name>
<evidence type="ECO:0000256" key="1">
    <source>
        <dbReference type="SAM" id="Phobius"/>
    </source>
</evidence>